<dbReference type="OrthoDB" id="8776710at2"/>
<organism evidence="1 2">
    <name type="scientific">Streptomyces populi</name>
    <dbReference type="NCBI Taxonomy" id="2058924"/>
    <lineage>
        <taxon>Bacteria</taxon>
        <taxon>Bacillati</taxon>
        <taxon>Actinomycetota</taxon>
        <taxon>Actinomycetes</taxon>
        <taxon>Kitasatosporales</taxon>
        <taxon>Streptomycetaceae</taxon>
        <taxon>Streptomyces</taxon>
    </lineage>
</organism>
<dbReference type="AlphaFoldDB" id="A0A2I0SM27"/>
<name>A0A2I0SM27_9ACTN</name>
<dbReference type="Proteomes" id="UP000236178">
    <property type="component" value="Unassembled WGS sequence"/>
</dbReference>
<keyword evidence="2" id="KW-1185">Reference proteome</keyword>
<proteinExistence type="predicted"/>
<gene>
    <name evidence="1" type="ORF">CW362_21445</name>
</gene>
<dbReference type="EMBL" id="PJOS01000041">
    <property type="protein sequence ID" value="PKT70979.1"/>
    <property type="molecule type" value="Genomic_DNA"/>
</dbReference>
<accession>A0A2I0SM27</accession>
<evidence type="ECO:0000313" key="1">
    <source>
        <dbReference type="EMBL" id="PKT70979.1"/>
    </source>
</evidence>
<protein>
    <submittedName>
        <fullName evidence="1">Uncharacterized protein</fullName>
    </submittedName>
</protein>
<sequence length="93" mass="10409">MHVGTLNDCYYQPETALCRTVGSTDQPMLNNCRPDRCGNSTITTRHRNGWEAARGNTERALAFVGLSDLQRTALRERLNDVSKVIEGIDRAND</sequence>
<comment type="caution">
    <text evidence="1">The sequence shown here is derived from an EMBL/GenBank/DDBJ whole genome shotgun (WGS) entry which is preliminary data.</text>
</comment>
<reference evidence="1 2" key="1">
    <citation type="submission" date="2017-12" db="EMBL/GenBank/DDBJ databases">
        <title>Streptomyces populusis sp. nov., a novel endophytic actinobacterium isolated from stems of Populus adenopoda Maxim.</title>
        <authorList>
            <person name="Wang Z."/>
        </authorList>
    </citation>
    <scope>NUCLEOTIDE SEQUENCE [LARGE SCALE GENOMIC DNA]</scope>
    <source>
        <strain evidence="1 2">A249</strain>
    </source>
</reference>
<evidence type="ECO:0000313" key="2">
    <source>
        <dbReference type="Proteomes" id="UP000236178"/>
    </source>
</evidence>